<reference evidence="2 3" key="1">
    <citation type="submission" date="2017-03" db="EMBL/GenBank/DDBJ databases">
        <authorList>
            <person name="Afonso C.L."/>
            <person name="Miller P.J."/>
            <person name="Scott M.A."/>
            <person name="Spackman E."/>
            <person name="Goraichik I."/>
            <person name="Dimitrov K.M."/>
            <person name="Suarez D.L."/>
            <person name="Swayne D.E."/>
        </authorList>
    </citation>
    <scope>NUCLEOTIDE SEQUENCE [LARGE SCALE GENOMIC DNA]</scope>
    <source>
        <strain evidence="2">PRJEB14757</strain>
    </source>
</reference>
<feature type="chain" id="PRO_5012732216" description="YtkA-like domain-containing protein" evidence="1">
    <location>
        <begin position="25"/>
        <end position="170"/>
    </location>
</feature>
<proteinExistence type="predicted"/>
<sequence length="170" mass="18752">MKNNILITATALIMALSFSPLSMASSSGHDASHGTDSHKTHDMSENTATMNHGAHSGEAMHSSMVGKYHFTYELIDMRKKMKEMENMPEMKATHHMMLFIKSHEGKAPEKAMVGFLIQNPDGTTQKIMAMGMGDGFGADVDFGKTGIYKIKVKAMAGEEKLLDTFEYEVK</sequence>
<organism evidence="2 3">
    <name type="scientific">Desulfamplus magnetovallimortis</name>
    <dbReference type="NCBI Taxonomy" id="1246637"/>
    <lineage>
        <taxon>Bacteria</taxon>
        <taxon>Pseudomonadati</taxon>
        <taxon>Thermodesulfobacteriota</taxon>
        <taxon>Desulfobacteria</taxon>
        <taxon>Desulfobacterales</taxon>
        <taxon>Desulfobacteraceae</taxon>
        <taxon>Desulfamplus</taxon>
    </lineage>
</organism>
<dbReference type="EMBL" id="FWEV01000224">
    <property type="protein sequence ID" value="SLM31381.1"/>
    <property type="molecule type" value="Genomic_DNA"/>
</dbReference>
<name>A0A1W1HFU9_9BACT</name>
<evidence type="ECO:0000256" key="1">
    <source>
        <dbReference type="SAM" id="SignalP"/>
    </source>
</evidence>
<protein>
    <recommendedName>
        <fullName evidence="4">YtkA-like domain-containing protein</fullName>
    </recommendedName>
</protein>
<dbReference type="AlphaFoldDB" id="A0A1W1HFU9"/>
<keyword evidence="1" id="KW-0732">Signal</keyword>
<evidence type="ECO:0008006" key="4">
    <source>
        <dbReference type="Google" id="ProtNLM"/>
    </source>
</evidence>
<dbReference type="Proteomes" id="UP000191931">
    <property type="component" value="Unassembled WGS sequence"/>
</dbReference>
<dbReference type="OrthoDB" id="5421429at2"/>
<dbReference type="STRING" id="1246637.MTBBW1_300112"/>
<evidence type="ECO:0000313" key="2">
    <source>
        <dbReference type="EMBL" id="SLM31381.1"/>
    </source>
</evidence>
<dbReference type="RefSeq" id="WP_080800110.1">
    <property type="nucleotide sequence ID" value="NZ_LT828541.1"/>
</dbReference>
<feature type="signal peptide" evidence="1">
    <location>
        <begin position="1"/>
        <end position="24"/>
    </location>
</feature>
<keyword evidence="3" id="KW-1185">Reference proteome</keyword>
<evidence type="ECO:0000313" key="3">
    <source>
        <dbReference type="Proteomes" id="UP000191931"/>
    </source>
</evidence>
<accession>A0A1W1HFU9</accession>
<gene>
    <name evidence="2" type="ORF">MTBBW1_300112</name>
</gene>